<feature type="domain" description="DNA polymerase alpha/delta/epsilon subunit B" evidence="8">
    <location>
        <begin position="275"/>
        <end position="517"/>
    </location>
</feature>
<reference evidence="10" key="1">
    <citation type="submission" date="2021-01" db="EMBL/GenBank/DDBJ databases">
        <authorList>
            <person name="Corre E."/>
            <person name="Pelletier E."/>
            <person name="Niang G."/>
            <person name="Scheremetjew M."/>
            <person name="Finn R."/>
            <person name="Kale V."/>
            <person name="Holt S."/>
            <person name="Cochrane G."/>
            <person name="Meng A."/>
            <person name="Brown T."/>
            <person name="Cohen L."/>
        </authorList>
    </citation>
    <scope>NUCLEOTIDE SEQUENCE</scope>
    <source>
        <strain evidence="10">CCMP1756</strain>
    </source>
</reference>
<dbReference type="EMBL" id="HBIW01025715">
    <property type="protein sequence ID" value="CAE0706729.1"/>
    <property type="molecule type" value="Transcribed_RNA"/>
</dbReference>
<keyword evidence="12" id="KW-1185">Reference proteome</keyword>
<accession>A0A7S4EDL8</accession>
<evidence type="ECO:0000256" key="2">
    <source>
        <dbReference type="ARBA" id="ARBA00007299"/>
    </source>
</evidence>
<evidence type="ECO:0000313" key="10">
    <source>
        <dbReference type="EMBL" id="CAE0706729.1"/>
    </source>
</evidence>
<dbReference type="PANTHER" id="PTHR23061:SF12">
    <property type="entry name" value="DNA POLYMERASE ALPHA SUBUNIT B"/>
    <property type="match status" value="1"/>
</dbReference>
<evidence type="ECO:0000313" key="11">
    <source>
        <dbReference type="EMBL" id="CAH0379141.1"/>
    </source>
</evidence>
<dbReference type="InterPro" id="IPR054300">
    <property type="entry name" value="OB_DPOA2"/>
</dbReference>
<name>A0A7S4EDL8_9STRA</name>
<evidence type="ECO:0000256" key="1">
    <source>
        <dbReference type="ARBA" id="ARBA00004123"/>
    </source>
</evidence>
<dbReference type="AlphaFoldDB" id="A0A7S4EDL8"/>
<evidence type="ECO:0000256" key="6">
    <source>
        <dbReference type="PIRNR" id="PIRNR018300"/>
    </source>
</evidence>
<evidence type="ECO:0000256" key="3">
    <source>
        <dbReference type="ARBA" id="ARBA00018596"/>
    </source>
</evidence>
<feature type="domain" description="DNA polymerase alpha subunit B OB" evidence="9">
    <location>
        <begin position="143"/>
        <end position="232"/>
    </location>
</feature>
<keyword evidence="4 6" id="KW-0235">DNA replication</keyword>
<dbReference type="GO" id="GO:0005658">
    <property type="term" value="C:alpha DNA polymerase:primase complex"/>
    <property type="evidence" value="ECO:0007669"/>
    <property type="project" value="TreeGrafter"/>
</dbReference>
<gene>
    <name evidence="10" type="ORF">PCAL00307_LOCUS22180</name>
    <name evidence="11" type="ORF">PECAL_6P07430</name>
</gene>
<dbReference type="InterPro" id="IPR016722">
    <property type="entry name" value="DNA_pol_alpha_bsu"/>
</dbReference>
<organism evidence="10">
    <name type="scientific">Pelagomonas calceolata</name>
    <dbReference type="NCBI Taxonomy" id="35677"/>
    <lineage>
        <taxon>Eukaryota</taxon>
        <taxon>Sar</taxon>
        <taxon>Stramenopiles</taxon>
        <taxon>Ochrophyta</taxon>
        <taxon>Pelagophyceae</taxon>
        <taxon>Pelagomonadales</taxon>
        <taxon>Pelagomonadaceae</taxon>
        <taxon>Pelagomonas</taxon>
    </lineage>
</organism>
<comment type="subcellular location">
    <subcellularLocation>
        <location evidence="1 6">Nucleus</location>
    </subcellularLocation>
</comment>
<dbReference type="GO" id="GO:0006270">
    <property type="term" value="P:DNA replication initiation"/>
    <property type="evidence" value="ECO:0007669"/>
    <property type="project" value="TreeGrafter"/>
</dbReference>
<evidence type="ECO:0000256" key="5">
    <source>
        <dbReference type="ARBA" id="ARBA00023242"/>
    </source>
</evidence>
<dbReference type="OrthoDB" id="336885at2759"/>
<dbReference type="EMBL" id="CAKKNE010000006">
    <property type="protein sequence ID" value="CAH0379141.1"/>
    <property type="molecule type" value="Genomic_DNA"/>
</dbReference>
<evidence type="ECO:0000313" key="12">
    <source>
        <dbReference type="Proteomes" id="UP000789595"/>
    </source>
</evidence>
<feature type="region of interest" description="Disordered" evidence="7">
    <location>
        <begin position="1"/>
        <end position="65"/>
    </location>
</feature>
<proteinExistence type="inferred from homology"/>
<protein>
    <recommendedName>
        <fullName evidence="3 6">DNA polymerase alpha subunit B</fullName>
    </recommendedName>
</protein>
<reference evidence="11" key="2">
    <citation type="submission" date="2021-11" db="EMBL/GenBank/DDBJ databases">
        <authorList>
            <consortium name="Genoscope - CEA"/>
            <person name="William W."/>
        </authorList>
    </citation>
    <scope>NUCLEOTIDE SEQUENCE</scope>
</reference>
<dbReference type="GO" id="GO:0003677">
    <property type="term" value="F:DNA binding"/>
    <property type="evidence" value="ECO:0007669"/>
    <property type="project" value="InterPro"/>
</dbReference>
<keyword evidence="5 6" id="KW-0539">Nucleus</keyword>
<dbReference type="Pfam" id="PF04042">
    <property type="entry name" value="DNA_pol_E_B"/>
    <property type="match status" value="1"/>
</dbReference>
<sequence length="571" mass="60770">MDVGFTPVSDAPPPSTLKRPLENPTVTPAPRKKVSFAGETPTATETSPKPPPSTATKYKDRTNGGATVDVANKHLQRRAAWGDLGSVSQRAVVVAAPTEKDVDAWTSSKAYGGTESTQLAVGTATRYRHMFTPPGERCAALDASLVEAAQKIRENFSEKDVEPCAIGTATQTPALFCGRVCLDALDGRLNKSSVCLEGERSEGGFRVPLDLTAVEGSYALFPGQVVGVVGSAPGEDGTILARSIILGSPAPPASTPAKQMQEFHTKQQNNQPLSIWAASGPYTTSDDLDYSPLKDLLAACRAAKPDAVVLLGPFVDADHPLAKNNDLKEGDESVDAATLFVLKVAWALEKLVIEEDCPTQFILAPATRDLVAEPVFPQPPLDAPPLGAQNDARPSWQDEMPVGSLELPSQVHVVGNPGLFKINEVVVGVTATDVLFQLSSQELFHNGRDNSEIAKMPRVARLASHLLSQRSFYPLFPPPSMSSTVADAPVDLRQHGKWKLPLQPDVLITPSKLQPFARDVQGCLVLNPGHLSKGAGGGTFSQLTVHPLSAEGDETVVHGVPARTRAEITRI</sequence>
<evidence type="ECO:0000259" key="8">
    <source>
        <dbReference type="Pfam" id="PF04042"/>
    </source>
</evidence>
<comment type="similarity">
    <text evidence="2 6">Belongs to the DNA polymerase alpha subunit B family.</text>
</comment>
<dbReference type="Proteomes" id="UP000789595">
    <property type="component" value="Unassembled WGS sequence"/>
</dbReference>
<dbReference type="Pfam" id="PF22062">
    <property type="entry name" value="OB_DPOA2"/>
    <property type="match status" value="1"/>
</dbReference>
<dbReference type="InterPro" id="IPR007185">
    <property type="entry name" value="DNA_pol_a/d/e_bsu"/>
</dbReference>
<evidence type="ECO:0000256" key="7">
    <source>
        <dbReference type="SAM" id="MobiDB-lite"/>
    </source>
</evidence>
<comment type="function">
    <text evidence="6">Accessory subunit of the DNA polymerase alpha complex (also known as the alpha DNA polymerase-primase complex) which plays an essential role in the initiation of DNA synthesis.</text>
</comment>
<dbReference type="PIRSF" id="PIRSF018300">
    <property type="entry name" value="DNA_pol_alph_2"/>
    <property type="match status" value="1"/>
</dbReference>
<dbReference type="Gene3D" id="3.60.21.60">
    <property type="match status" value="2"/>
</dbReference>
<evidence type="ECO:0000256" key="4">
    <source>
        <dbReference type="ARBA" id="ARBA00022705"/>
    </source>
</evidence>
<dbReference type="PANTHER" id="PTHR23061">
    <property type="entry name" value="DNA POLYMERASE 2 ALPHA 70 KDA SUBUNIT"/>
    <property type="match status" value="1"/>
</dbReference>
<evidence type="ECO:0000259" key="9">
    <source>
        <dbReference type="Pfam" id="PF22062"/>
    </source>
</evidence>